<dbReference type="GO" id="GO:0044877">
    <property type="term" value="F:protein-containing complex binding"/>
    <property type="evidence" value="ECO:0007669"/>
    <property type="project" value="TreeGrafter"/>
</dbReference>
<dbReference type="Pfam" id="PF13460">
    <property type="entry name" value="NAD_binding_10"/>
    <property type="match status" value="1"/>
</dbReference>
<dbReference type="PANTHER" id="PTHR12126">
    <property type="entry name" value="NADH-UBIQUINONE OXIDOREDUCTASE 39 KDA SUBUNIT-RELATED"/>
    <property type="match status" value="1"/>
</dbReference>
<dbReference type="Gene3D" id="3.40.50.720">
    <property type="entry name" value="NAD(P)-binding Rossmann-like Domain"/>
    <property type="match status" value="1"/>
</dbReference>
<name>A0A4R4Z8I0_9PSEU</name>
<dbReference type="OrthoDB" id="9771302at2"/>
<dbReference type="InterPro" id="IPR051207">
    <property type="entry name" value="ComplexI_NDUFA9_subunit"/>
</dbReference>
<proteinExistence type="predicted"/>
<dbReference type="SUPFAM" id="SSF51735">
    <property type="entry name" value="NAD(P)-binding Rossmann-fold domains"/>
    <property type="match status" value="1"/>
</dbReference>
<dbReference type="InterPro" id="IPR036291">
    <property type="entry name" value="NAD(P)-bd_dom_sf"/>
</dbReference>
<feature type="domain" description="NAD(P)-binding" evidence="1">
    <location>
        <begin position="9"/>
        <end position="140"/>
    </location>
</feature>
<dbReference type="EMBL" id="SMKW01000007">
    <property type="protein sequence ID" value="TDD53990.1"/>
    <property type="molecule type" value="Genomic_DNA"/>
</dbReference>
<dbReference type="AlphaFoldDB" id="A0A4R4Z8I0"/>
<dbReference type="InterPro" id="IPR016040">
    <property type="entry name" value="NAD(P)-bd_dom"/>
</dbReference>
<accession>A0A4R4Z8I0</accession>
<sequence>MQKPILVTGGTGTLGRAVVRQLLDAGHEVRVLSRGSRPANVQHGWATGDLRTGAGIDAATSDVDAIVHCATTLGRKDVAATQCLIDAARRNGDPHLVYISIVGVDRVPIPYYRAKLEAEERVTNSGLPWTILRTTQFHDLIARITSAQRRSPVVATLAGVNFQPIDVRDVAERLAELAAGSPAGRVADMGGPEVRSHRDLTRAYLDSTGRRRILLPVRLPVAAFDAYRRGGHLAPDNAVGRITFDDFLAGR</sequence>
<comment type="caution">
    <text evidence="2">The sequence shown here is derived from an EMBL/GenBank/DDBJ whole genome shotgun (WGS) entry which is preliminary data.</text>
</comment>
<evidence type="ECO:0000313" key="3">
    <source>
        <dbReference type="Proteomes" id="UP000294947"/>
    </source>
</evidence>
<keyword evidence="3" id="KW-1185">Reference proteome</keyword>
<dbReference type="PANTHER" id="PTHR12126:SF11">
    <property type="entry name" value="NADH DEHYDROGENASE [UBIQUINONE] 1 ALPHA SUBCOMPLEX SUBUNIT 9, MITOCHONDRIAL"/>
    <property type="match status" value="1"/>
</dbReference>
<evidence type="ECO:0000259" key="1">
    <source>
        <dbReference type="Pfam" id="PF13460"/>
    </source>
</evidence>
<dbReference type="RefSeq" id="WP_132482923.1">
    <property type="nucleotide sequence ID" value="NZ_SMKW01000007.1"/>
</dbReference>
<evidence type="ECO:0000313" key="2">
    <source>
        <dbReference type="EMBL" id="TDD53990.1"/>
    </source>
</evidence>
<reference evidence="2 3" key="1">
    <citation type="submission" date="2019-03" db="EMBL/GenBank/DDBJ databases">
        <title>Draft genome sequences of novel Actinobacteria.</title>
        <authorList>
            <person name="Sahin N."/>
            <person name="Ay H."/>
            <person name="Saygin H."/>
        </authorList>
    </citation>
    <scope>NUCLEOTIDE SEQUENCE [LARGE SCALE GENOMIC DNA]</scope>
    <source>
        <strain evidence="2 3">7K502</strain>
    </source>
</reference>
<dbReference type="Proteomes" id="UP000294947">
    <property type="component" value="Unassembled WGS sequence"/>
</dbReference>
<organism evidence="2 3">
    <name type="scientific">Saccharopolyspora elongata</name>
    <dbReference type="NCBI Taxonomy" id="2530387"/>
    <lineage>
        <taxon>Bacteria</taxon>
        <taxon>Bacillati</taxon>
        <taxon>Actinomycetota</taxon>
        <taxon>Actinomycetes</taxon>
        <taxon>Pseudonocardiales</taxon>
        <taxon>Pseudonocardiaceae</taxon>
        <taxon>Saccharopolyspora</taxon>
    </lineage>
</organism>
<gene>
    <name evidence="2" type="ORF">E1288_08285</name>
</gene>
<protein>
    <submittedName>
        <fullName evidence="2">NAD-dependent epimerase/dehydratase family protein</fullName>
    </submittedName>
</protein>